<dbReference type="AlphaFoldDB" id="A0A316FHX3"/>
<organism evidence="1 2">
    <name type="scientific">Pleionea mediterranea</name>
    <dbReference type="NCBI Taxonomy" id="523701"/>
    <lineage>
        <taxon>Bacteria</taxon>
        <taxon>Pseudomonadati</taxon>
        <taxon>Pseudomonadota</taxon>
        <taxon>Gammaproteobacteria</taxon>
        <taxon>Oceanospirillales</taxon>
        <taxon>Pleioneaceae</taxon>
        <taxon>Pleionea</taxon>
    </lineage>
</organism>
<accession>A0A316FHX3</accession>
<comment type="caution">
    <text evidence="1">The sequence shown here is derived from an EMBL/GenBank/DDBJ whole genome shotgun (WGS) entry which is preliminary data.</text>
</comment>
<proteinExistence type="predicted"/>
<name>A0A316FHX3_9GAMM</name>
<dbReference type="Proteomes" id="UP000245790">
    <property type="component" value="Unassembled WGS sequence"/>
</dbReference>
<sequence>MANNSLKLFVSTIALILTGCSSNIEDPIDDNNNQDDSNTVFNLNNTDWLSLCSFVPESYPTNSDMGSYQTFEFGFNNNIDEMYIIARIYDASNQDCSDTPDFRFEATYQITLGDLQVSSGGFDVHPLEGTLIDNPDNVFEDSQSTIIYRDSDTLYFGIDSEDGDANAINFEEPYSLIQ</sequence>
<evidence type="ECO:0000313" key="1">
    <source>
        <dbReference type="EMBL" id="PWK47863.1"/>
    </source>
</evidence>
<reference evidence="1 2" key="1">
    <citation type="submission" date="2018-05" db="EMBL/GenBank/DDBJ databases">
        <title>Genomic Encyclopedia of Type Strains, Phase IV (KMG-IV): sequencing the most valuable type-strain genomes for metagenomic binning, comparative biology and taxonomic classification.</title>
        <authorList>
            <person name="Goeker M."/>
        </authorList>
    </citation>
    <scope>NUCLEOTIDE SEQUENCE [LARGE SCALE GENOMIC DNA]</scope>
    <source>
        <strain evidence="1 2">DSM 25350</strain>
    </source>
</reference>
<dbReference type="PROSITE" id="PS51257">
    <property type="entry name" value="PROKAR_LIPOPROTEIN"/>
    <property type="match status" value="1"/>
</dbReference>
<dbReference type="EMBL" id="QGGU01000010">
    <property type="protein sequence ID" value="PWK47863.1"/>
    <property type="molecule type" value="Genomic_DNA"/>
</dbReference>
<gene>
    <name evidence="1" type="ORF">C8D97_11078</name>
</gene>
<evidence type="ECO:0000313" key="2">
    <source>
        <dbReference type="Proteomes" id="UP000245790"/>
    </source>
</evidence>
<keyword evidence="2" id="KW-1185">Reference proteome</keyword>
<protein>
    <submittedName>
        <fullName evidence="1">Uncharacterized protein</fullName>
    </submittedName>
</protein>
<dbReference type="RefSeq" id="WP_109764401.1">
    <property type="nucleotide sequence ID" value="NZ_QGGU01000010.1"/>
</dbReference>